<reference evidence="7 8" key="1">
    <citation type="submission" date="2020-02" db="EMBL/GenBank/DDBJ databases">
        <title>Genomic and physiological characterization of two novel Nitrospinaceae genera.</title>
        <authorList>
            <person name="Mueller A.J."/>
            <person name="Jung M.-Y."/>
            <person name="Strachan C.R."/>
            <person name="Herbold C.W."/>
            <person name="Kirkegaard R.H."/>
            <person name="Daims H."/>
        </authorList>
    </citation>
    <scope>NUCLEOTIDE SEQUENCE [LARGE SCALE GENOMIC DNA]</scope>
    <source>
        <strain evidence="7">EB</strain>
    </source>
</reference>
<dbReference type="GO" id="GO:0071555">
    <property type="term" value="P:cell wall organization"/>
    <property type="evidence" value="ECO:0007669"/>
    <property type="project" value="UniProtKB-KW"/>
</dbReference>
<organism evidence="7 8">
    <name type="scientific">Candidatus Nitronauta litoralis</name>
    <dbReference type="NCBI Taxonomy" id="2705533"/>
    <lineage>
        <taxon>Bacteria</taxon>
        <taxon>Pseudomonadati</taxon>
        <taxon>Nitrospinota/Tectimicrobiota group</taxon>
        <taxon>Nitrospinota</taxon>
        <taxon>Nitrospinia</taxon>
        <taxon>Nitrospinales</taxon>
        <taxon>Nitrospinaceae</taxon>
        <taxon>Candidatus Nitronauta</taxon>
    </lineage>
</organism>
<feature type="domain" description="RlpA-like protein double-psi beta-barrel" evidence="6">
    <location>
        <begin position="69"/>
        <end position="168"/>
    </location>
</feature>
<evidence type="ECO:0000256" key="3">
    <source>
        <dbReference type="HAMAP-Rule" id="MF_02071"/>
    </source>
</evidence>
<evidence type="ECO:0000259" key="6">
    <source>
        <dbReference type="Pfam" id="PF03330"/>
    </source>
</evidence>
<keyword evidence="5" id="KW-0812">Transmembrane</keyword>
<dbReference type="InterPro" id="IPR034718">
    <property type="entry name" value="RlpA"/>
</dbReference>
<dbReference type="SUPFAM" id="SSF50685">
    <property type="entry name" value="Barwin-like endoglucanases"/>
    <property type="match status" value="1"/>
</dbReference>
<dbReference type="EC" id="4.2.2.-" evidence="3"/>
<dbReference type="InterPro" id="IPR036908">
    <property type="entry name" value="RlpA-like_sf"/>
</dbReference>
<dbReference type="Proteomes" id="UP000594688">
    <property type="component" value="Chromosome"/>
</dbReference>
<dbReference type="NCBIfam" id="TIGR00413">
    <property type="entry name" value="rlpA"/>
    <property type="match status" value="1"/>
</dbReference>
<comment type="function">
    <text evidence="3">Lytic transglycosylase with a strong preference for naked glycan strands that lack stem peptides.</text>
</comment>
<feature type="transmembrane region" description="Helical" evidence="5">
    <location>
        <begin position="6"/>
        <end position="26"/>
    </location>
</feature>
<keyword evidence="2 3" id="KW-0961">Cell wall biogenesis/degradation</keyword>
<evidence type="ECO:0000256" key="1">
    <source>
        <dbReference type="ARBA" id="ARBA00023239"/>
    </source>
</evidence>
<proteinExistence type="inferred from homology"/>
<protein>
    <recommendedName>
        <fullName evidence="3">Probable endolytic peptidoglycan transglycosylase RlpA</fullName>
        <ecNumber evidence="3">4.2.2.-</ecNumber>
    </recommendedName>
</protein>
<keyword evidence="5" id="KW-0472">Membrane</keyword>
<keyword evidence="5" id="KW-1133">Transmembrane helix</keyword>
<dbReference type="Gene3D" id="2.40.40.10">
    <property type="entry name" value="RlpA-like domain"/>
    <property type="match status" value="1"/>
</dbReference>
<dbReference type="InterPro" id="IPR009009">
    <property type="entry name" value="RlpA-like_DPBB"/>
</dbReference>
<dbReference type="HAMAP" id="MF_02071">
    <property type="entry name" value="RlpA"/>
    <property type="match status" value="1"/>
</dbReference>
<dbReference type="KEGG" id="nli:G3M70_00985"/>
<dbReference type="GO" id="GO:0008932">
    <property type="term" value="F:lytic endotransglycosylase activity"/>
    <property type="evidence" value="ECO:0007669"/>
    <property type="project" value="UniProtKB-UniRule"/>
</dbReference>
<dbReference type="GO" id="GO:0000270">
    <property type="term" value="P:peptidoglycan metabolic process"/>
    <property type="evidence" value="ECO:0007669"/>
    <property type="project" value="UniProtKB-UniRule"/>
</dbReference>
<dbReference type="InterPro" id="IPR012997">
    <property type="entry name" value="RplA"/>
</dbReference>
<evidence type="ECO:0000256" key="5">
    <source>
        <dbReference type="SAM" id="Phobius"/>
    </source>
</evidence>
<dbReference type="CDD" id="cd22268">
    <property type="entry name" value="DPBB_RlpA-like"/>
    <property type="match status" value="1"/>
</dbReference>
<sequence length="173" mass="19257">MNERIINSIGVGLWLVFGGLLFIFWLSPSPELEPLRDARPKPGPWNGNYKVKGVRYSPMQVENAEGYSAEGWASWYGEETYRRPGGNTTAMGESFHPSRLSAAHRTLPLPTNVRVTNLENGRSLNVRVNDRGPFPSDRNPSSGKRLIDLSAAAAKKLGFYRNGLAWVKVEVID</sequence>
<keyword evidence="1 3" id="KW-0456">Lyase</keyword>
<dbReference type="AlphaFoldDB" id="A0A7T0BTK5"/>
<dbReference type="PANTHER" id="PTHR34183:SF1">
    <property type="entry name" value="ENDOLYTIC PEPTIDOGLYCAN TRANSGLYCOSYLASE RLPA"/>
    <property type="match status" value="1"/>
</dbReference>
<evidence type="ECO:0000256" key="4">
    <source>
        <dbReference type="RuleBase" id="RU003495"/>
    </source>
</evidence>
<evidence type="ECO:0000256" key="2">
    <source>
        <dbReference type="ARBA" id="ARBA00023316"/>
    </source>
</evidence>
<gene>
    <name evidence="3" type="primary">rlpA</name>
    <name evidence="7" type="ORF">G3M70_00985</name>
</gene>
<evidence type="ECO:0000313" key="8">
    <source>
        <dbReference type="Proteomes" id="UP000594688"/>
    </source>
</evidence>
<name>A0A7T0BTK5_9BACT</name>
<dbReference type="EMBL" id="CP048685">
    <property type="protein sequence ID" value="QPJ60537.1"/>
    <property type="molecule type" value="Genomic_DNA"/>
</dbReference>
<evidence type="ECO:0000313" key="7">
    <source>
        <dbReference type="EMBL" id="QPJ60537.1"/>
    </source>
</evidence>
<dbReference type="PANTHER" id="PTHR34183">
    <property type="entry name" value="ENDOLYTIC PEPTIDOGLYCAN TRANSGLYCOSYLASE RLPA"/>
    <property type="match status" value="1"/>
</dbReference>
<accession>A0A7T0BTK5</accession>
<dbReference type="Pfam" id="PF03330">
    <property type="entry name" value="DPBB_1"/>
    <property type="match status" value="1"/>
</dbReference>
<comment type="similarity">
    <text evidence="3 4">Belongs to the RlpA family.</text>
</comment>